<dbReference type="Pfam" id="PF01266">
    <property type="entry name" value="DAO"/>
    <property type="match status" value="1"/>
</dbReference>
<dbReference type="EC" id="1.5.3.2" evidence="6"/>
<protein>
    <submittedName>
        <fullName evidence="6">N-methyl-L-tryptophan oxidase</fullName>
        <ecNumber evidence="6">1.5.3.2</ecNumber>
    </submittedName>
</protein>
<dbReference type="PANTHER" id="PTHR10961">
    <property type="entry name" value="PEROXISOMAL SARCOSINE OXIDASE"/>
    <property type="match status" value="1"/>
</dbReference>
<dbReference type="PANTHER" id="PTHR10961:SF7">
    <property type="entry name" value="FAD DEPENDENT OXIDOREDUCTASE DOMAIN-CONTAINING PROTEIN"/>
    <property type="match status" value="1"/>
</dbReference>
<dbReference type="InterPro" id="IPR006076">
    <property type="entry name" value="FAD-dep_OxRdtase"/>
</dbReference>
<comment type="cofactor">
    <cofactor evidence="1">
        <name>FAD</name>
        <dbReference type="ChEBI" id="CHEBI:57692"/>
    </cofactor>
</comment>
<reference evidence="6" key="1">
    <citation type="submission" date="2022-06" db="EMBL/GenBank/DDBJ databases">
        <title>CFH 74404 Thermomicrobiaceae sp.</title>
        <authorList>
            <person name="Ming H."/>
            <person name="Li W.-J."/>
            <person name="Zhao Z."/>
        </authorList>
    </citation>
    <scope>NUCLEOTIDE SEQUENCE</scope>
    <source>
        <strain evidence="6">CFH 74404</strain>
    </source>
</reference>
<dbReference type="InterPro" id="IPR002204">
    <property type="entry name" value="3-OH-isobutyrate_DH-rel_CS"/>
</dbReference>
<comment type="caution">
    <text evidence="6">The sequence shown here is derived from an EMBL/GenBank/DDBJ whole genome shotgun (WGS) entry which is preliminary data.</text>
</comment>
<dbReference type="GO" id="GO:0050660">
    <property type="term" value="F:flavin adenine dinucleotide binding"/>
    <property type="evidence" value="ECO:0007669"/>
    <property type="project" value="InterPro"/>
</dbReference>
<dbReference type="EMBL" id="JAMSLR010000005">
    <property type="protein sequence ID" value="MCM8749198.1"/>
    <property type="molecule type" value="Genomic_DNA"/>
</dbReference>
<name>A0AA41WDP3_9BACT</name>
<evidence type="ECO:0000313" key="7">
    <source>
        <dbReference type="Proteomes" id="UP001165306"/>
    </source>
</evidence>
<dbReference type="GO" id="GO:0050131">
    <property type="term" value="F:N-methyl-L-amino-acid oxidase activity"/>
    <property type="evidence" value="ECO:0007669"/>
    <property type="project" value="UniProtKB-EC"/>
</dbReference>
<proteinExistence type="predicted"/>
<organism evidence="6 7">
    <name type="scientific">Thermalbibacter longus</name>
    <dbReference type="NCBI Taxonomy" id="2951981"/>
    <lineage>
        <taxon>Bacteria</taxon>
        <taxon>Pseudomonadati</taxon>
        <taxon>Thermomicrobiota</taxon>
        <taxon>Thermomicrobia</taxon>
        <taxon>Thermomicrobiales</taxon>
        <taxon>Thermomicrobiaceae</taxon>
        <taxon>Thermalbibacter</taxon>
    </lineage>
</organism>
<dbReference type="AlphaFoldDB" id="A0AA41WDP3"/>
<keyword evidence="7" id="KW-1185">Reference proteome</keyword>
<sequence>MRGASYDVAIVGLGIMGSAAAWHLSRRGYRVLGLDAYHRGHDRGSSHGRTRIIRQAYYESPDYVPLVRRSYDLWHALEQESGKALLTVTGGIYLGRPEAELVAGALASARRHGIPHEELDATQVRQRFPAFRIPDDFVGLYEPGAGLLDAEACLAALLDIAAARGAELRHREPVRRWRVDGDGVVLETDRERYRANRLVLAAGSWIGQLLADLRLPLEIWRILHVHFEPERDDLFVAGRYPFALWEIPEGIYSAFPALPGQGVKFGRHDTGEVCTPETARREVRPEEVESLRAMLNRFLPGAGGRVLWTLTCLYTMTPDHHFVIDRHPRYPHVVHASACSGHGFKIATVVGEILADLATEGTTPHRIEFLSAARFWPDEAGEGSRP</sequence>
<keyword evidence="2" id="KW-0285">Flavoprotein</keyword>
<evidence type="ECO:0000259" key="5">
    <source>
        <dbReference type="Pfam" id="PF01266"/>
    </source>
</evidence>
<feature type="domain" description="FAD dependent oxidoreductase" evidence="5">
    <location>
        <begin position="7"/>
        <end position="357"/>
    </location>
</feature>
<evidence type="ECO:0000256" key="2">
    <source>
        <dbReference type="ARBA" id="ARBA00022630"/>
    </source>
</evidence>
<dbReference type="SUPFAM" id="SSF54373">
    <property type="entry name" value="FAD-linked reductases, C-terminal domain"/>
    <property type="match status" value="1"/>
</dbReference>
<keyword evidence="3" id="KW-0274">FAD</keyword>
<evidence type="ECO:0000313" key="6">
    <source>
        <dbReference type="EMBL" id="MCM8749198.1"/>
    </source>
</evidence>
<keyword evidence="4 6" id="KW-0560">Oxidoreductase</keyword>
<evidence type="ECO:0000256" key="1">
    <source>
        <dbReference type="ARBA" id="ARBA00001974"/>
    </source>
</evidence>
<gene>
    <name evidence="6" type="primary">solA</name>
    <name evidence="6" type="ORF">NET02_08580</name>
</gene>
<dbReference type="InterPro" id="IPR045170">
    <property type="entry name" value="MTOX"/>
</dbReference>
<dbReference type="InterPro" id="IPR036188">
    <property type="entry name" value="FAD/NAD-bd_sf"/>
</dbReference>
<dbReference type="GO" id="GO:0008115">
    <property type="term" value="F:sarcosine oxidase activity"/>
    <property type="evidence" value="ECO:0007669"/>
    <property type="project" value="TreeGrafter"/>
</dbReference>
<dbReference type="NCBIfam" id="NF008425">
    <property type="entry name" value="PRK11259.1"/>
    <property type="match status" value="1"/>
</dbReference>
<accession>A0AA41WDP3</accession>
<dbReference type="Gene3D" id="3.30.9.10">
    <property type="entry name" value="D-Amino Acid Oxidase, subunit A, domain 2"/>
    <property type="match status" value="1"/>
</dbReference>
<dbReference type="Proteomes" id="UP001165306">
    <property type="component" value="Unassembled WGS sequence"/>
</dbReference>
<evidence type="ECO:0000256" key="3">
    <source>
        <dbReference type="ARBA" id="ARBA00022827"/>
    </source>
</evidence>
<dbReference type="PROSITE" id="PS00895">
    <property type="entry name" value="3_HYDROXYISOBUT_DH"/>
    <property type="match status" value="1"/>
</dbReference>
<evidence type="ECO:0000256" key="4">
    <source>
        <dbReference type="ARBA" id="ARBA00023002"/>
    </source>
</evidence>
<dbReference type="Gene3D" id="3.50.50.60">
    <property type="entry name" value="FAD/NAD(P)-binding domain"/>
    <property type="match status" value="1"/>
</dbReference>
<dbReference type="RefSeq" id="WP_284056980.1">
    <property type="nucleotide sequence ID" value="NZ_JAMSLR010000005.1"/>
</dbReference>
<dbReference type="SUPFAM" id="SSF51905">
    <property type="entry name" value="FAD/NAD(P)-binding domain"/>
    <property type="match status" value="1"/>
</dbReference>